<dbReference type="EMBL" id="JAQPOK010000147">
    <property type="protein sequence ID" value="MDJ1180927.1"/>
    <property type="molecule type" value="Genomic_DNA"/>
</dbReference>
<keyword evidence="4" id="KW-0049">Antioxidant</keyword>
<accession>A0ABT7BP26</accession>
<dbReference type="PANTHER" id="PTHR42801">
    <property type="entry name" value="THIOREDOXIN-DEPENDENT PEROXIDE REDUCTASE"/>
    <property type="match status" value="1"/>
</dbReference>
<dbReference type="EC" id="1.11.1.24" evidence="2"/>
<comment type="catalytic activity">
    <reaction evidence="11">
        <text>a hydroperoxide + [thioredoxin]-dithiol = an alcohol + [thioredoxin]-disulfide + H2O</text>
        <dbReference type="Rhea" id="RHEA:62620"/>
        <dbReference type="Rhea" id="RHEA-COMP:10698"/>
        <dbReference type="Rhea" id="RHEA-COMP:10700"/>
        <dbReference type="ChEBI" id="CHEBI:15377"/>
        <dbReference type="ChEBI" id="CHEBI:29950"/>
        <dbReference type="ChEBI" id="CHEBI:30879"/>
        <dbReference type="ChEBI" id="CHEBI:35924"/>
        <dbReference type="ChEBI" id="CHEBI:50058"/>
        <dbReference type="EC" id="1.11.1.24"/>
    </reaction>
</comment>
<name>A0ABT7BP26_9CYAN</name>
<dbReference type="PROSITE" id="PS51352">
    <property type="entry name" value="THIOREDOXIN_2"/>
    <property type="match status" value="1"/>
</dbReference>
<dbReference type="InterPro" id="IPR050924">
    <property type="entry name" value="Peroxiredoxin_BCP/PrxQ"/>
</dbReference>
<evidence type="ECO:0000256" key="10">
    <source>
        <dbReference type="ARBA" id="ARBA00041373"/>
    </source>
</evidence>
<keyword evidence="7" id="KW-0676">Redox-active center</keyword>
<evidence type="ECO:0000256" key="6">
    <source>
        <dbReference type="ARBA" id="ARBA00023157"/>
    </source>
</evidence>
<dbReference type="InterPro" id="IPR036249">
    <property type="entry name" value="Thioredoxin-like_sf"/>
</dbReference>
<proteinExistence type="inferred from homology"/>
<comment type="function">
    <text evidence="1">Thiol-specific peroxidase that catalyzes the reduction of hydrogen peroxide and organic hydroperoxides to water and alcohols, respectively. Plays a role in cell protection against oxidative stress by detoxifying peroxides and as sensor of hydrogen peroxide-mediated signaling events.</text>
</comment>
<evidence type="ECO:0000256" key="7">
    <source>
        <dbReference type="ARBA" id="ARBA00023284"/>
    </source>
</evidence>
<keyword evidence="14" id="KW-1185">Reference proteome</keyword>
<dbReference type="Pfam" id="PF00578">
    <property type="entry name" value="AhpC-TSA"/>
    <property type="match status" value="1"/>
</dbReference>
<gene>
    <name evidence="13" type="ORF">PJF56_18865</name>
</gene>
<evidence type="ECO:0000256" key="11">
    <source>
        <dbReference type="ARBA" id="ARBA00049091"/>
    </source>
</evidence>
<dbReference type="PANTHER" id="PTHR42801:SF7">
    <property type="entry name" value="SLL1159 PROTEIN"/>
    <property type="match status" value="1"/>
</dbReference>
<evidence type="ECO:0000256" key="2">
    <source>
        <dbReference type="ARBA" id="ARBA00013017"/>
    </source>
</evidence>
<evidence type="ECO:0000256" key="5">
    <source>
        <dbReference type="ARBA" id="ARBA00023002"/>
    </source>
</evidence>
<keyword evidence="6" id="KW-1015">Disulfide bond</keyword>
<dbReference type="RefSeq" id="WP_283764228.1">
    <property type="nucleotide sequence ID" value="NZ_JAQPOK010000147.1"/>
</dbReference>
<evidence type="ECO:0000313" key="13">
    <source>
        <dbReference type="EMBL" id="MDJ1180927.1"/>
    </source>
</evidence>
<evidence type="ECO:0000259" key="12">
    <source>
        <dbReference type="PROSITE" id="PS51352"/>
    </source>
</evidence>
<organism evidence="13 14">
    <name type="scientific">Roseofilum halophilum BLCC-M91</name>
    <dbReference type="NCBI Taxonomy" id="3022259"/>
    <lineage>
        <taxon>Bacteria</taxon>
        <taxon>Bacillati</taxon>
        <taxon>Cyanobacteriota</taxon>
        <taxon>Cyanophyceae</taxon>
        <taxon>Desertifilales</taxon>
        <taxon>Desertifilaceae</taxon>
        <taxon>Roseofilum</taxon>
        <taxon>Roseofilum halophilum</taxon>
    </lineage>
</organism>
<evidence type="ECO:0000256" key="8">
    <source>
        <dbReference type="ARBA" id="ARBA00032824"/>
    </source>
</evidence>
<evidence type="ECO:0000313" key="14">
    <source>
        <dbReference type="Proteomes" id="UP001231370"/>
    </source>
</evidence>
<evidence type="ECO:0000256" key="3">
    <source>
        <dbReference type="ARBA" id="ARBA00022559"/>
    </source>
</evidence>
<comment type="similarity">
    <text evidence="9">Belongs to the peroxiredoxin family. BCP/PrxQ subfamily.</text>
</comment>
<comment type="caution">
    <text evidence="13">The sequence shown here is derived from an EMBL/GenBank/DDBJ whole genome shotgun (WGS) entry which is preliminary data.</text>
</comment>
<dbReference type="CDD" id="cd02970">
    <property type="entry name" value="PRX_like2"/>
    <property type="match status" value="1"/>
</dbReference>
<reference evidence="13 14" key="1">
    <citation type="submission" date="2023-01" db="EMBL/GenBank/DDBJ databases">
        <title>Novel diversity within Roseofilum (Cyanobacteria; Desertifilaceae) from marine benthic mats with descriptions of four novel species.</title>
        <authorList>
            <person name="Wang Y."/>
            <person name="Berthold D.E."/>
            <person name="Hu J."/>
            <person name="Lefler F.W."/>
            <person name="Laughinghouse H.D. IV."/>
        </authorList>
    </citation>
    <scope>NUCLEOTIDE SEQUENCE [LARGE SCALE GENOMIC DNA]</scope>
    <source>
        <strain evidence="13 14">BLCC-M91</strain>
    </source>
</reference>
<evidence type="ECO:0000256" key="1">
    <source>
        <dbReference type="ARBA" id="ARBA00003330"/>
    </source>
</evidence>
<dbReference type="SUPFAM" id="SSF52833">
    <property type="entry name" value="Thioredoxin-like"/>
    <property type="match status" value="1"/>
</dbReference>
<dbReference type="InterPro" id="IPR013766">
    <property type="entry name" value="Thioredoxin_domain"/>
</dbReference>
<dbReference type="Gene3D" id="3.40.30.10">
    <property type="entry name" value="Glutaredoxin"/>
    <property type="match status" value="1"/>
</dbReference>
<evidence type="ECO:0000256" key="9">
    <source>
        <dbReference type="ARBA" id="ARBA00038489"/>
    </source>
</evidence>
<dbReference type="InterPro" id="IPR000866">
    <property type="entry name" value="AhpC/TSA"/>
</dbReference>
<keyword evidence="3" id="KW-0575">Peroxidase</keyword>
<protein>
    <recommendedName>
        <fullName evidence="2">thioredoxin-dependent peroxiredoxin</fullName>
        <ecNumber evidence="2">1.11.1.24</ecNumber>
    </recommendedName>
    <alternativeName>
        <fullName evidence="10">Bacterioferritin comigratory protein</fullName>
    </alternativeName>
    <alternativeName>
        <fullName evidence="8">Thioredoxin peroxidase</fullName>
    </alternativeName>
</protein>
<keyword evidence="5" id="KW-0560">Oxidoreductase</keyword>
<sequence>MGLTEDLENRSQAVFANLSATIKARMKEATEELHSSGIIQQACQQGDMAPDFSLPNTMGKTITLSELLQSGPVVLSFYRGQWCTFCNLELQALERISPTLRDLGATLVAISPQTFENSSHTVDKHELTFDVLSDRHNSIAQSYGLVFRLPESLRVIYQRLDIDLPAYNGDQTFELPIPATYVIRQNGQVALSFVNADYTQRLDPRDIIKMLRSLKNGQF</sequence>
<evidence type="ECO:0000256" key="4">
    <source>
        <dbReference type="ARBA" id="ARBA00022862"/>
    </source>
</evidence>
<feature type="domain" description="Thioredoxin" evidence="12">
    <location>
        <begin position="43"/>
        <end position="216"/>
    </location>
</feature>
<dbReference type="Proteomes" id="UP001231370">
    <property type="component" value="Unassembled WGS sequence"/>
</dbReference>